<dbReference type="GO" id="GO:0000150">
    <property type="term" value="F:DNA strand exchange activity"/>
    <property type="evidence" value="ECO:0007669"/>
    <property type="project" value="InterPro"/>
</dbReference>
<name>I7LGS8_9CLOT</name>
<dbReference type="AlphaFoldDB" id="I7LGS8"/>
<feature type="coiled-coil region" evidence="1">
    <location>
        <begin position="350"/>
        <end position="391"/>
    </location>
</feature>
<keyword evidence="1" id="KW-0175">Coiled coil</keyword>
<dbReference type="Gene3D" id="3.40.50.1390">
    <property type="entry name" value="Resolvase, N-terminal catalytic domain"/>
    <property type="match status" value="1"/>
</dbReference>
<dbReference type="eggNOG" id="COG1961">
    <property type="taxonomic scope" value="Bacteria"/>
</dbReference>
<dbReference type="InterPro" id="IPR038109">
    <property type="entry name" value="DNA_bind_recomb_sf"/>
</dbReference>
<dbReference type="SMART" id="SM00857">
    <property type="entry name" value="Resolvase"/>
    <property type="match status" value="1"/>
</dbReference>
<dbReference type="Pfam" id="PF13408">
    <property type="entry name" value="Zn_ribbon_recom"/>
    <property type="match status" value="1"/>
</dbReference>
<dbReference type="InterPro" id="IPR050639">
    <property type="entry name" value="SSR_resolvase"/>
</dbReference>
<dbReference type="InterPro" id="IPR011109">
    <property type="entry name" value="DNA_bind_recombinase_dom"/>
</dbReference>
<dbReference type="SUPFAM" id="SSF53041">
    <property type="entry name" value="Resolvase-like"/>
    <property type="match status" value="1"/>
</dbReference>
<dbReference type="CDD" id="cd00338">
    <property type="entry name" value="Ser_Recombinase"/>
    <property type="match status" value="1"/>
</dbReference>
<feature type="domain" description="Recombinase" evidence="2">
    <location>
        <begin position="144"/>
        <end position="266"/>
    </location>
</feature>
<evidence type="ECO:0000313" key="3">
    <source>
        <dbReference type="EMBL" id="CCJ33515.1"/>
    </source>
</evidence>
<reference evidence="3 4" key="1">
    <citation type="journal article" date="2011" name="J. Bacteriol.">
        <title>Draft genome sequence of Caloramator australicus strain RC3T, a thermoanaerobe from the Great Artesian Basin of Australia.</title>
        <authorList>
            <person name="Ogg C.D."/>
            <person name="Patel B.K.C."/>
        </authorList>
    </citation>
    <scope>NUCLEOTIDE SEQUENCE [LARGE SCALE GENOMIC DNA]</scope>
    <source>
        <strain evidence="3 4">RC3</strain>
    </source>
</reference>
<dbReference type="PANTHER" id="PTHR30461">
    <property type="entry name" value="DNA-INVERTASE FROM LAMBDOID PROPHAGE"/>
    <property type="match status" value="1"/>
</dbReference>
<organism evidence="3 4">
    <name type="scientific">Caloramator australicus RC3</name>
    <dbReference type="NCBI Taxonomy" id="857293"/>
    <lineage>
        <taxon>Bacteria</taxon>
        <taxon>Bacillati</taxon>
        <taxon>Bacillota</taxon>
        <taxon>Clostridia</taxon>
        <taxon>Eubacteriales</taxon>
        <taxon>Clostridiaceae</taxon>
        <taxon>Caloramator</taxon>
    </lineage>
</organism>
<evidence type="ECO:0000256" key="1">
    <source>
        <dbReference type="SAM" id="Coils"/>
    </source>
</evidence>
<gene>
    <name evidence="3" type="ORF">CAAU_1431</name>
</gene>
<comment type="caution">
    <text evidence="3">The sequence shown here is derived from an EMBL/GenBank/DDBJ whole genome shotgun (WGS) entry which is preliminary data.</text>
</comment>
<protein>
    <submittedName>
        <fullName evidence="3">Site-specific recombinase</fullName>
    </submittedName>
</protein>
<sequence length="499" mass="58308">MKIKELALENRVTFIYEDTESASKKPISSNFEDDSFSSRKGLNELIFDAKLGKFDTLFVYSHDRLTRNVHESLLLKYLFKKLNIDVVYCRPGEDLNTQNQKINEFFDHLLNNIAQLEANLIGARVKLGNEYKIKNNLWAGGPPPYGYKLNKGPKGRTTLKVSAIEAAIVKEIFNLYLSGCSPKIIAELIREKYPENNDRKWTVNSIKSIISNESYLGYIVWNKKGGARNPVKHTNPIKSSKITENEIISNEIWEEVKKIKSLIRNNPKFLSTPFLLKDFLVCGDCGKKLKCKNNGKGKKRVYYCDNDKGKWDFCIDAKEIEEKIISKINERITDLLSDEKHYDEFYNAYVKKHEEKIGLLKKQREELYEEYKSVIAELENCEKEIFELTQTKHDVDMEKDKTQYVLLDSLKEFKSFLCINKEIIEKKLERNAEKQREPLISKEKFKEKINKDTKLLDSISKKLDSNIYKRYIRILLLNTIEKIIITHDKNVEIISLYFS</sequence>
<dbReference type="Pfam" id="PF07508">
    <property type="entry name" value="Recombinase"/>
    <property type="match status" value="1"/>
</dbReference>
<proteinExistence type="predicted"/>
<keyword evidence="4" id="KW-1185">Reference proteome</keyword>
<dbReference type="InterPro" id="IPR036162">
    <property type="entry name" value="Resolvase-like_N_sf"/>
</dbReference>
<accession>I7LGS8</accession>
<dbReference type="PANTHER" id="PTHR30461:SF23">
    <property type="entry name" value="DNA RECOMBINASE-RELATED"/>
    <property type="match status" value="1"/>
</dbReference>
<dbReference type="InterPro" id="IPR006119">
    <property type="entry name" value="Resolv_N"/>
</dbReference>
<evidence type="ECO:0000259" key="2">
    <source>
        <dbReference type="PROSITE" id="PS51737"/>
    </source>
</evidence>
<dbReference type="EMBL" id="CAKP01000079">
    <property type="protein sequence ID" value="CCJ33515.1"/>
    <property type="molecule type" value="Genomic_DNA"/>
</dbReference>
<dbReference type="Gene3D" id="3.90.1750.20">
    <property type="entry name" value="Putative Large Serine Recombinase, Chain B, Domain 2"/>
    <property type="match status" value="1"/>
</dbReference>
<dbReference type="STRING" id="857293.CAAU_1431"/>
<dbReference type="PROSITE" id="PS51737">
    <property type="entry name" value="RECOMBINASE_DNA_BIND"/>
    <property type="match status" value="1"/>
</dbReference>
<dbReference type="InterPro" id="IPR025827">
    <property type="entry name" value="Zn_ribbon_recom_dom"/>
</dbReference>
<dbReference type="Pfam" id="PF00239">
    <property type="entry name" value="Resolvase"/>
    <property type="match status" value="1"/>
</dbReference>
<dbReference type="Proteomes" id="UP000007652">
    <property type="component" value="Unassembled WGS sequence"/>
</dbReference>
<dbReference type="GO" id="GO:0003677">
    <property type="term" value="F:DNA binding"/>
    <property type="evidence" value="ECO:0007669"/>
    <property type="project" value="InterPro"/>
</dbReference>
<evidence type="ECO:0000313" key="4">
    <source>
        <dbReference type="Proteomes" id="UP000007652"/>
    </source>
</evidence>